<evidence type="ECO:0000256" key="1">
    <source>
        <dbReference type="ARBA" id="ARBA00004245"/>
    </source>
</evidence>
<evidence type="ECO:0000256" key="6">
    <source>
        <dbReference type="RuleBase" id="RU003909"/>
    </source>
</evidence>
<keyword evidence="5" id="KW-0206">Cytoskeleton</keyword>
<dbReference type="Proteomes" id="UP000812966">
    <property type="component" value="Unassembled WGS sequence"/>
</dbReference>
<dbReference type="AlphaFoldDB" id="A0A8K0NQK9"/>
<dbReference type="InterPro" id="IPR005455">
    <property type="entry name" value="PFN_euk"/>
</dbReference>
<comment type="caution">
    <text evidence="7">The sequence shown here is derived from an EMBL/GenBank/DDBJ whole genome shotgun (WGS) entry which is preliminary data.</text>
</comment>
<gene>
    <name evidence="7" type="ORF">FFLO_00752</name>
</gene>
<dbReference type="PANTHER" id="PTHR11604">
    <property type="entry name" value="PROFILIN"/>
    <property type="match status" value="1"/>
</dbReference>
<keyword evidence="3" id="KW-0963">Cytoplasm</keyword>
<evidence type="ECO:0000256" key="3">
    <source>
        <dbReference type="ARBA" id="ARBA00022490"/>
    </source>
</evidence>
<evidence type="ECO:0000256" key="2">
    <source>
        <dbReference type="ARBA" id="ARBA00010058"/>
    </source>
</evidence>
<evidence type="ECO:0000313" key="7">
    <source>
        <dbReference type="EMBL" id="KAG7571240.1"/>
    </source>
</evidence>
<dbReference type="InterPro" id="IPR036140">
    <property type="entry name" value="PFN_sf"/>
</dbReference>
<accession>A0A8K0NQK9</accession>
<evidence type="ECO:0000313" key="8">
    <source>
        <dbReference type="Proteomes" id="UP000812966"/>
    </source>
</evidence>
<keyword evidence="4 6" id="KW-0009">Actin-binding</keyword>
<dbReference type="CDD" id="cd00148">
    <property type="entry name" value="PROF"/>
    <property type="match status" value="1"/>
</dbReference>
<evidence type="ECO:0000256" key="5">
    <source>
        <dbReference type="ARBA" id="ARBA00023212"/>
    </source>
</evidence>
<organism evidence="7 8">
    <name type="scientific">Filobasidium floriforme</name>
    <dbReference type="NCBI Taxonomy" id="5210"/>
    <lineage>
        <taxon>Eukaryota</taxon>
        <taxon>Fungi</taxon>
        <taxon>Dikarya</taxon>
        <taxon>Basidiomycota</taxon>
        <taxon>Agaricomycotina</taxon>
        <taxon>Tremellomycetes</taxon>
        <taxon>Filobasidiales</taxon>
        <taxon>Filobasidiaceae</taxon>
        <taxon>Filobasidium</taxon>
    </lineage>
</organism>
<proteinExistence type="inferred from homology"/>
<dbReference type="GO" id="GO:0003785">
    <property type="term" value="F:actin monomer binding"/>
    <property type="evidence" value="ECO:0007669"/>
    <property type="project" value="TreeGrafter"/>
</dbReference>
<evidence type="ECO:0000256" key="4">
    <source>
        <dbReference type="ARBA" id="ARBA00023203"/>
    </source>
</evidence>
<dbReference type="Pfam" id="PF00235">
    <property type="entry name" value="Profilin"/>
    <property type="match status" value="1"/>
</dbReference>
<dbReference type="EMBL" id="JABELV010000009">
    <property type="protein sequence ID" value="KAG7571240.1"/>
    <property type="molecule type" value="Genomic_DNA"/>
</dbReference>
<dbReference type="GO" id="GO:0005938">
    <property type="term" value="C:cell cortex"/>
    <property type="evidence" value="ECO:0007669"/>
    <property type="project" value="TreeGrafter"/>
</dbReference>
<dbReference type="GO" id="GO:0005856">
    <property type="term" value="C:cytoskeleton"/>
    <property type="evidence" value="ECO:0007669"/>
    <property type="project" value="UniProtKB-SubCell"/>
</dbReference>
<sequence>MLGSGQIARGAILGQKGGVWATSAGYTLSKPEQDFLVKTAFNTPGEAQAHGITLAGIKYMCLQATDEELLGRKGEKGCIIMKTKQAILVAEYDPPVIVGDANVVLAKLAKYLKDSGY</sequence>
<dbReference type="PRINTS" id="PR01640">
    <property type="entry name" value="PROFILINPLNT"/>
</dbReference>
<protein>
    <recommendedName>
        <fullName evidence="6">Profilin</fullName>
    </recommendedName>
</protein>
<dbReference type="PRINTS" id="PR00392">
    <property type="entry name" value="PROFILIN"/>
</dbReference>
<dbReference type="SUPFAM" id="SSF55770">
    <property type="entry name" value="Profilin (actin-binding protein)"/>
    <property type="match status" value="1"/>
</dbReference>
<dbReference type="InterPro" id="IPR048278">
    <property type="entry name" value="PFN"/>
</dbReference>
<name>A0A8K0NQK9_9TREE</name>
<dbReference type="Gene3D" id="3.30.450.30">
    <property type="entry name" value="Dynein light chain 2a, cytoplasmic"/>
    <property type="match status" value="1"/>
</dbReference>
<comment type="subcellular location">
    <subcellularLocation>
        <location evidence="1">Cytoplasm</location>
        <location evidence="1">Cytoskeleton</location>
    </subcellularLocation>
</comment>
<reference evidence="7" key="1">
    <citation type="submission" date="2020-04" db="EMBL/GenBank/DDBJ databases">
        <title>Analysis of mating type loci in Filobasidium floriforme.</title>
        <authorList>
            <person name="Nowrousian M."/>
        </authorList>
    </citation>
    <scope>NUCLEOTIDE SEQUENCE</scope>
    <source>
        <strain evidence="7">CBS 6242</strain>
    </source>
</reference>
<keyword evidence="8" id="KW-1185">Reference proteome</keyword>
<comment type="similarity">
    <text evidence="2 6">Belongs to the profilin family.</text>
</comment>
<dbReference type="PANTHER" id="PTHR11604:SF0">
    <property type="entry name" value="PROFILIN"/>
    <property type="match status" value="1"/>
</dbReference>
<dbReference type="SMART" id="SM00392">
    <property type="entry name" value="PROF"/>
    <property type="match status" value="1"/>
</dbReference>